<reference evidence="2 3" key="1">
    <citation type="submission" date="2015-11" db="EMBL/GenBank/DDBJ databases">
        <title>Draft Genome Sequence of the Strain BR 10303 (Bradyrhizobium sp.) isolated from nodules of Centrolobium paraense.</title>
        <authorList>
            <person name="Zelli J.E."/>
            <person name="Simoes-Araujo J.L."/>
            <person name="Barauna A.C."/>
            <person name="Silva K."/>
        </authorList>
    </citation>
    <scope>NUCLEOTIDE SEQUENCE [LARGE SCALE GENOMIC DNA]</scope>
    <source>
        <strain evidence="2 3">BR 10303</strain>
    </source>
</reference>
<feature type="domain" description="Methyltransferase type 11" evidence="1">
    <location>
        <begin position="45"/>
        <end position="142"/>
    </location>
</feature>
<evidence type="ECO:0000313" key="2">
    <source>
        <dbReference type="EMBL" id="KWV57240.1"/>
    </source>
</evidence>
<dbReference type="EMBL" id="LNCU01000043">
    <property type="protein sequence ID" value="KWV57240.1"/>
    <property type="molecule type" value="Genomic_DNA"/>
</dbReference>
<proteinExistence type="predicted"/>
<keyword evidence="2" id="KW-0808">Transferase</keyword>
<dbReference type="AlphaFoldDB" id="A0A109JY92"/>
<comment type="caution">
    <text evidence="2">The sequence shown here is derived from an EMBL/GenBank/DDBJ whole genome shotgun (WGS) entry which is preliminary data.</text>
</comment>
<dbReference type="Pfam" id="PF08241">
    <property type="entry name" value="Methyltransf_11"/>
    <property type="match status" value="1"/>
</dbReference>
<evidence type="ECO:0000259" key="1">
    <source>
        <dbReference type="Pfam" id="PF08241"/>
    </source>
</evidence>
<gene>
    <name evidence="2" type="ORF">AS156_39965</name>
</gene>
<dbReference type="GO" id="GO:0008757">
    <property type="term" value="F:S-adenosylmethionine-dependent methyltransferase activity"/>
    <property type="evidence" value="ECO:0007669"/>
    <property type="project" value="InterPro"/>
</dbReference>
<dbReference type="InterPro" id="IPR029063">
    <property type="entry name" value="SAM-dependent_MTases_sf"/>
</dbReference>
<accession>A0A109JY92</accession>
<keyword evidence="3" id="KW-1185">Reference proteome</keyword>
<dbReference type="RefSeq" id="WP_066505965.1">
    <property type="nucleotide sequence ID" value="NZ_LNCU01000043.1"/>
</dbReference>
<dbReference type="InterPro" id="IPR013216">
    <property type="entry name" value="Methyltransf_11"/>
</dbReference>
<dbReference type="Proteomes" id="UP000057737">
    <property type="component" value="Unassembled WGS sequence"/>
</dbReference>
<dbReference type="PANTHER" id="PTHR43591">
    <property type="entry name" value="METHYLTRANSFERASE"/>
    <property type="match status" value="1"/>
</dbReference>
<dbReference type="SUPFAM" id="SSF53335">
    <property type="entry name" value="S-adenosyl-L-methionine-dependent methyltransferases"/>
    <property type="match status" value="1"/>
</dbReference>
<dbReference type="OrthoDB" id="9787738at2"/>
<protein>
    <submittedName>
        <fullName evidence="2">SAM-dependent methyltransferase</fullName>
    </submittedName>
</protein>
<sequence>MPASDKEFVGSIPELYDRLLVPMIFEPYARDLAQRAKSFGPHDLLETAAGTGAATRALASELGSNTRIVTTDLNEPMLARARSRMPHRPDITWRQADALALPFEDARFDIVACQFGAMFFPDRVKGYAEAHRVLRPGGRFLFNVWDRIEENEFADVVVQTTWTMYPNNPPLFLARTPHGYHDPARIRADLTAAGFKDIAIETITHRSRAASAQDPAIAYCQGTPMRGEIEKHGASALEAATRSAAEALARRFGTGAIDGQIQALVISAVA</sequence>
<dbReference type="Gene3D" id="3.40.50.150">
    <property type="entry name" value="Vaccinia Virus protein VP39"/>
    <property type="match status" value="1"/>
</dbReference>
<evidence type="ECO:0000313" key="3">
    <source>
        <dbReference type="Proteomes" id="UP000057737"/>
    </source>
</evidence>
<dbReference type="CDD" id="cd02440">
    <property type="entry name" value="AdoMet_MTases"/>
    <property type="match status" value="1"/>
</dbReference>
<dbReference type="GO" id="GO:0032259">
    <property type="term" value="P:methylation"/>
    <property type="evidence" value="ECO:0007669"/>
    <property type="project" value="UniProtKB-KW"/>
</dbReference>
<organism evidence="2 3">
    <name type="scientific">Bradyrhizobium macuxiense</name>
    <dbReference type="NCBI Taxonomy" id="1755647"/>
    <lineage>
        <taxon>Bacteria</taxon>
        <taxon>Pseudomonadati</taxon>
        <taxon>Pseudomonadota</taxon>
        <taxon>Alphaproteobacteria</taxon>
        <taxon>Hyphomicrobiales</taxon>
        <taxon>Nitrobacteraceae</taxon>
        <taxon>Bradyrhizobium</taxon>
    </lineage>
</organism>
<keyword evidence="2" id="KW-0489">Methyltransferase</keyword>
<name>A0A109JY92_9BRAD</name>